<dbReference type="AlphaFoldDB" id="A0A8S4AXI1"/>
<proteinExistence type="predicted"/>
<keyword evidence="3" id="KW-1185">Reference proteome</keyword>
<evidence type="ECO:0000313" key="3">
    <source>
        <dbReference type="Proteomes" id="UP000677803"/>
    </source>
</evidence>
<reference evidence="2" key="1">
    <citation type="submission" date="2021-05" db="EMBL/GenBank/DDBJ databases">
        <authorList>
            <person name="Tigano A."/>
        </authorList>
    </citation>
    <scope>NUCLEOTIDE SEQUENCE</scope>
</reference>
<comment type="caution">
    <text evidence="2">The sequence shown here is derived from an EMBL/GenBank/DDBJ whole genome shotgun (WGS) entry which is preliminary data.</text>
</comment>
<protein>
    <submittedName>
        <fullName evidence="2">(Atlantic silverside) hypothetical protein</fullName>
    </submittedName>
</protein>
<evidence type="ECO:0000313" key="2">
    <source>
        <dbReference type="EMBL" id="CAG5920776.1"/>
    </source>
</evidence>
<evidence type="ECO:0000256" key="1">
    <source>
        <dbReference type="SAM" id="MobiDB-lite"/>
    </source>
</evidence>
<name>A0A8S4AXI1_9TELE</name>
<organism evidence="2 3">
    <name type="scientific">Menidia menidia</name>
    <name type="common">Atlantic silverside</name>
    <dbReference type="NCBI Taxonomy" id="238744"/>
    <lineage>
        <taxon>Eukaryota</taxon>
        <taxon>Metazoa</taxon>
        <taxon>Chordata</taxon>
        <taxon>Craniata</taxon>
        <taxon>Vertebrata</taxon>
        <taxon>Euteleostomi</taxon>
        <taxon>Actinopterygii</taxon>
        <taxon>Neopterygii</taxon>
        <taxon>Teleostei</taxon>
        <taxon>Neoteleostei</taxon>
        <taxon>Acanthomorphata</taxon>
        <taxon>Ovalentaria</taxon>
        <taxon>Atherinomorphae</taxon>
        <taxon>Atheriniformes</taxon>
        <taxon>Atherinopsidae</taxon>
        <taxon>Menidiinae</taxon>
        <taxon>Menidia</taxon>
    </lineage>
</organism>
<accession>A0A8S4AXI1</accession>
<feature type="region of interest" description="Disordered" evidence="1">
    <location>
        <begin position="42"/>
        <end position="75"/>
    </location>
</feature>
<dbReference type="Proteomes" id="UP000677803">
    <property type="component" value="Unassembled WGS sequence"/>
</dbReference>
<dbReference type="EMBL" id="CAJRST010011112">
    <property type="protein sequence ID" value="CAG5920776.1"/>
    <property type="molecule type" value="Genomic_DNA"/>
</dbReference>
<sequence>MLSLHIANNSISPSAPLFLRAPPSACARRSYYAGHLLPFSPRTKDSRVSPDEAAPQVSEERIFGEETTANLKDYK</sequence>
<gene>
    <name evidence="2" type="ORF">MMEN_LOCUS10319</name>
</gene>